<dbReference type="InterPro" id="IPR010807">
    <property type="entry name" value="YfgJ-like"/>
</dbReference>
<dbReference type="Gene3D" id="2.10.290.10">
    <property type="entry name" value="YfgJ-like"/>
    <property type="match status" value="1"/>
</dbReference>
<protein>
    <submittedName>
        <fullName evidence="1">Zinc ribbon domain-containing protein</fullName>
    </submittedName>
</protein>
<dbReference type="Proteomes" id="UP001629953">
    <property type="component" value="Unassembled WGS sequence"/>
</dbReference>
<accession>A0ABW9GAP5</accession>
<name>A0ABW9GAP5_9GAMM</name>
<evidence type="ECO:0000313" key="2">
    <source>
        <dbReference type="Proteomes" id="UP001629953"/>
    </source>
</evidence>
<organism evidence="1 2">
    <name type="scientific">Celerinatantimonas yamalensis</name>
    <dbReference type="NCBI Taxonomy" id="559956"/>
    <lineage>
        <taxon>Bacteria</taxon>
        <taxon>Pseudomonadati</taxon>
        <taxon>Pseudomonadota</taxon>
        <taxon>Gammaproteobacteria</taxon>
        <taxon>Celerinatantimonadaceae</taxon>
        <taxon>Celerinatantimonas</taxon>
    </lineage>
</organism>
<dbReference type="InterPro" id="IPR029037">
    <property type="entry name" value="DUF1407/YfgJ-like_sf"/>
</dbReference>
<dbReference type="SUPFAM" id="SSF161187">
    <property type="entry name" value="YfgJ-like"/>
    <property type="match status" value="1"/>
</dbReference>
<reference evidence="1 2" key="1">
    <citation type="journal article" date="2013" name="Int. J. Syst. Evol. Microbiol.">
        <title>Celerinatantimonas yamalensis sp. nov., a cold-adapted diazotrophic bacterium from a cold permafrost brine.</title>
        <authorList>
            <person name="Shcherbakova V."/>
            <person name="Chuvilskaya N."/>
            <person name="Rivkina E."/>
            <person name="Demidov N."/>
            <person name="Uchaeva V."/>
            <person name="Suetin S."/>
            <person name="Suzina N."/>
            <person name="Gilichinsky D."/>
        </authorList>
    </citation>
    <scope>NUCLEOTIDE SEQUENCE [LARGE SCALE GENOMIC DNA]</scope>
    <source>
        <strain evidence="1 2">C7</strain>
    </source>
</reference>
<keyword evidence="2" id="KW-1185">Reference proteome</keyword>
<evidence type="ECO:0000313" key="1">
    <source>
        <dbReference type="EMBL" id="MFM2486464.1"/>
    </source>
</evidence>
<gene>
    <name evidence="1" type="ORF">ABUE30_15620</name>
</gene>
<comment type="caution">
    <text evidence="1">The sequence shown here is derived from an EMBL/GenBank/DDBJ whole genome shotgun (WGS) entry which is preliminary data.</text>
</comment>
<dbReference type="EMBL" id="JBEQCT010000008">
    <property type="protein sequence ID" value="MFM2486464.1"/>
    <property type="molecule type" value="Genomic_DNA"/>
</dbReference>
<proteinExistence type="predicted"/>
<dbReference type="RefSeq" id="WP_408624761.1">
    <property type="nucleotide sequence ID" value="NZ_JBEQCT010000008.1"/>
</dbReference>
<dbReference type="Pfam" id="PF07191">
    <property type="entry name" value="Zn_ribbon_6"/>
    <property type="match status" value="1"/>
</dbReference>
<sequence length="82" mass="9252">MTRNNATSSYDCPHCGQSLSQTAHGQQWHCAHCEQDYLERVLCPTCQSPLEVLKACGAVDYFCPQCNSLQSKRQVIYQLQSI</sequence>